<evidence type="ECO:0000313" key="2">
    <source>
        <dbReference type="EMBL" id="AKO66193.1"/>
    </source>
</evidence>
<dbReference type="EMBL" id="CP011002">
    <property type="protein sequence ID" value="AKO66193.1"/>
    <property type="molecule type" value="Genomic_DNA"/>
</dbReference>
<evidence type="ECO:0000313" key="3">
    <source>
        <dbReference type="Proteomes" id="UP000066549"/>
    </source>
</evidence>
<feature type="transmembrane region" description="Helical" evidence="1">
    <location>
        <begin position="69"/>
        <end position="91"/>
    </location>
</feature>
<protein>
    <recommendedName>
        <fullName evidence="4">Transmembrane protein</fullName>
    </recommendedName>
</protein>
<keyword evidence="1" id="KW-1133">Transmembrane helix</keyword>
<organism evidence="2 3">
    <name type="scientific">Methylophilales bacterium MBRS-H7</name>
    <dbReference type="NCBI Taxonomy" id="1623450"/>
    <lineage>
        <taxon>Bacteria</taxon>
        <taxon>Pseudomonadati</taxon>
        <taxon>Pseudomonadota</taxon>
        <taxon>Betaproteobacteria</taxon>
        <taxon>Nitrosomonadales</taxon>
        <taxon>OM43 clade</taxon>
    </lineage>
</organism>
<accession>A0A0H4J353</accession>
<keyword evidence="3" id="KW-1185">Reference proteome</keyword>
<dbReference type="OrthoDB" id="5785537at2"/>
<dbReference type="AlphaFoldDB" id="A0A0H4J353"/>
<feature type="transmembrane region" description="Helical" evidence="1">
    <location>
        <begin position="33"/>
        <end position="54"/>
    </location>
</feature>
<feature type="transmembrane region" description="Helical" evidence="1">
    <location>
        <begin position="6"/>
        <end position="26"/>
    </location>
</feature>
<dbReference type="Pfam" id="PF10993">
    <property type="entry name" value="DUF2818"/>
    <property type="match status" value="1"/>
</dbReference>
<keyword evidence="1" id="KW-0472">Membrane</keyword>
<gene>
    <name evidence="2" type="ORF">VI33_05820</name>
</gene>
<reference evidence="2 3" key="1">
    <citation type="submission" date="2015-03" db="EMBL/GenBank/DDBJ databases">
        <title>Comparative analysis of the OM43 clade including a novel species from Red Sea uncovers genomic and metabolic diversity among marine methylotrophs.</title>
        <authorList>
            <person name="Jimenez-Infante F."/>
            <person name="Ngugi D.K."/>
            <person name="Vinu M."/>
            <person name="Alam I."/>
            <person name="Kamau A."/>
            <person name="Blom J."/>
            <person name="Bajic V.B."/>
            <person name="Stingl U."/>
        </authorList>
    </citation>
    <scope>NUCLEOTIDE SEQUENCE [LARGE SCALE GENOMIC DNA]</scope>
    <source>
        <strain evidence="2 3">MBRSH7</strain>
    </source>
</reference>
<dbReference type="InterPro" id="IPR016768">
    <property type="entry name" value="UCP019883"/>
</dbReference>
<evidence type="ECO:0000256" key="1">
    <source>
        <dbReference type="SAM" id="Phobius"/>
    </source>
</evidence>
<name>A0A0H4J353_9PROT</name>
<proteinExistence type="predicted"/>
<evidence type="ECO:0008006" key="4">
    <source>
        <dbReference type="Google" id="ProtNLM"/>
    </source>
</evidence>
<sequence>MIFLLILILMIFLANLPWMTTNFMLLFPAKKSLPIIILEVILYFLIFRLITYALEWSMIGSVHNQDWQFYAALLSLFIVSSSPGFVIKVLWK</sequence>
<dbReference type="Proteomes" id="UP000066549">
    <property type="component" value="Chromosome"/>
</dbReference>
<keyword evidence="1" id="KW-0812">Transmembrane</keyword>